<gene>
    <name evidence="2" type="ORF">FF011L_19010</name>
</gene>
<name>A0A517ME83_9BACT</name>
<evidence type="ECO:0000313" key="2">
    <source>
        <dbReference type="EMBL" id="QDS93146.1"/>
    </source>
</evidence>
<sequence>MPFARGAKFLKFIMDGFPTGVLLSGNASENLNPLRKRGTGTTACNPSLTQRVGMTTACGPEESVGFNAGQECEPVRRPAIHHPWISRPPAEAALQGLFSRSGGRQSQDSAAKYSDRSA</sequence>
<accession>A0A517ME83</accession>
<reference evidence="2 3" key="1">
    <citation type="submission" date="2019-02" db="EMBL/GenBank/DDBJ databases">
        <title>Deep-cultivation of Planctomycetes and their phenomic and genomic characterization uncovers novel biology.</title>
        <authorList>
            <person name="Wiegand S."/>
            <person name="Jogler M."/>
            <person name="Boedeker C."/>
            <person name="Pinto D."/>
            <person name="Vollmers J."/>
            <person name="Rivas-Marin E."/>
            <person name="Kohn T."/>
            <person name="Peeters S.H."/>
            <person name="Heuer A."/>
            <person name="Rast P."/>
            <person name="Oberbeckmann S."/>
            <person name="Bunk B."/>
            <person name="Jeske O."/>
            <person name="Meyerdierks A."/>
            <person name="Storesund J.E."/>
            <person name="Kallscheuer N."/>
            <person name="Luecker S."/>
            <person name="Lage O.M."/>
            <person name="Pohl T."/>
            <person name="Merkel B.J."/>
            <person name="Hornburger P."/>
            <person name="Mueller R.-W."/>
            <person name="Bruemmer F."/>
            <person name="Labrenz M."/>
            <person name="Spormann A.M."/>
            <person name="Op den Camp H."/>
            <person name="Overmann J."/>
            <person name="Amann R."/>
            <person name="Jetten M.S.M."/>
            <person name="Mascher T."/>
            <person name="Medema M.H."/>
            <person name="Devos D.P."/>
            <person name="Kaster A.-K."/>
            <person name="Ovreas L."/>
            <person name="Rohde M."/>
            <person name="Galperin M.Y."/>
            <person name="Jogler C."/>
        </authorList>
    </citation>
    <scope>NUCLEOTIDE SEQUENCE [LARGE SCALE GENOMIC DNA]</scope>
    <source>
        <strain evidence="2 3">FF011L</strain>
    </source>
</reference>
<dbReference type="Proteomes" id="UP000320672">
    <property type="component" value="Chromosome"/>
</dbReference>
<proteinExistence type="predicted"/>
<dbReference type="KEGG" id="rml:FF011L_19010"/>
<evidence type="ECO:0000313" key="3">
    <source>
        <dbReference type="Proteomes" id="UP000320672"/>
    </source>
</evidence>
<organism evidence="2 3">
    <name type="scientific">Roseimaritima multifibrata</name>
    <dbReference type="NCBI Taxonomy" id="1930274"/>
    <lineage>
        <taxon>Bacteria</taxon>
        <taxon>Pseudomonadati</taxon>
        <taxon>Planctomycetota</taxon>
        <taxon>Planctomycetia</taxon>
        <taxon>Pirellulales</taxon>
        <taxon>Pirellulaceae</taxon>
        <taxon>Roseimaritima</taxon>
    </lineage>
</organism>
<keyword evidence="3" id="KW-1185">Reference proteome</keyword>
<feature type="region of interest" description="Disordered" evidence="1">
    <location>
        <begin position="96"/>
        <end position="118"/>
    </location>
</feature>
<dbReference type="AlphaFoldDB" id="A0A517ME83"/>
<protein>
    <submittedName>
        <fullName evidence="2">Uncharacterized protein</fullName>
    </submittedName>
</protein>
<dbReference type="EMBL" id="CP036262">
    <property type="protein sequence ID" value="QDS93146.1"/>
    <property type="molecule type" value="Genomic_DNA"/>
</dbReference>
<evidence type="ECO:0000256" key="1">
    <source>
        <dbReference type="SAM" id="MobiDB-lite"/>
    </source>
</evidence>